<dbReference type="InterPro" id="IPR052155">
    <property type="entry name" value="Biofilm_reg_signaling"/>
</dbReference>
<dbReference type="NCBIfam" id="TIGR00254">
    <property type="entry name" value="GGDEF"/>
    <property type="match status" value="1"/>
</dbReference>
<accession>A0A318RIR9</accession>
<feature type="domain" description="EAL" evidence="3">
    <location>
        <begin position="559"/>
        <end position="820"/>
    </location>
</feature>
<dbReference type="InterPro" id="IPR000014">
    <property type="entry name" value="PAS"/>
</dbReference>
<dbReference type="PROSITE" id="PS50887">
    <property type="entry name" value="GGDEF"/>
    <property type="match status" value="1"/>
</dbReference>
<name>A0A318RIR9_WILLI</name>
<evidence type="ECO:0000259" key="3">
    <source>
        <dbReference type="PROSITE" id="PS50883"/>
    </source>
</evidence>
<dbReference type="PROSITE" id="PS50883">
    <property type="entry name" value="EAL"/>
    <property type="match status" value="1"/>
</dbReference>
<dbReference type="PANTHER" id="PTHR44757">
    <property type="entry name" value="DIGUANYLATE CYCLASE DGCP"/>
    <property type="match status" value="1"/>
</dbReference>
<reference evidence="5 6" key="1">
    <citation type="submission" date="2018-06" db="EMBL/GenBank/DDBJ databases">
        <title>Genomic Encyclopedia of Type Strains, Phase IV (KMG-IV): sequencing the most valuable type-strain genomes for metagenomic binning, comparative biology and taxonomic classification.</title>
        <authorList>
            <person name="Goeker M."/>
        </authorList>
    </citation>
    <scope>NUCLEOTIDE SEQUENCE [LARGE SCALE GENOMIC DNA]</scope>
    <source>
        <strain evidence="5 6">DSM 45521</strain>
    </source>
</reference>
<dbReference type="Gene3D" id="3.30.450.20">
    <property type="entry name" value="PAS domain"/>
    <property type="match status" value="3"/>
</dbReference>
<dbReference type="InterPro" id="IPR043128">
    <property type="entry name" value="Rev_trsase/Diguanyl_cyclase"/>
</dbReference>
<dbReference type="PANTHER" id="PTHR44757:SF2">
    <property type="entry name" value="BIOFILM ARCHITECTURE MAINTENANCE PROTEIN MBAA"/>
    <property type="match status" value="1"/>
</dbReference>
<proteinExistence type="predicted"/>
<evidence type="ECO:0000256" key="1">
    <source>
        <dbReference type="SAM" id="MobiDB-lite"/>
    </source>
</evidence>
<dbReference type="Gene3D" id="3.20.20.450">
    <property type="entry name" value="EAL domain"/>
    <property type="match status" value="1"/>
</dbReference>
<dbReference type="SUPFAM" id="SSF55073">
    <property type="entry name" value="Nucleotide cyclase"/>
    <property type="match status" value="1"/>
</dbReference>
<dbReference type="InterPro" id="IPR013656">
    <property type="entry name" value="PAS_4"/>
</dbReference>
<dbReference type="Gene3D" id="3.30.70.270">
    <property type="match status" value="1"/>
</dbReference>
<dbReference type="EMBL" id="QJSP01000016">
    <property type="protein sequence ID" value="PYE13507.1"/>
    <property type="molecule type" value="Genomic_DNA"/>
</dbReference>
<feature type="domain" description="GGDEF" evidence="4">
    <location>
        <begin position="414"/>
        <end position="550"/>
    </location>
</feature>
<dbReference type="Pfam" id="PF00990">
    <property type="entry name" value="GGDEF"/>
    <property type="match status" value="1"/>
</dbReference>
<dbReference type="InterPro" id="IPR029787">
    <property type="entry name" value="Nucleotide_cyclase"/>
</dbReference>
<sequence length="820" mass="87581">MTGGEIGVSSADPTSGGFLSPAEVSTDTESSSAIAQRYRLLVELSPDAIAVHEAGVVVYINPAGVRLARVRSKEDMIGRYITEFVHPDSIPEMLERLMNLGEDGAATEPAEALMLLADGSTKPAEIVSVRTEWDGRPAFQVIMRDISTKKAAEAALQYQAALVDHVSDAVIALTADGVIEAWNPAAERVYGLSANAAVGRPFHEVVNARFDAPTALALGGTLDAVHSHASGASLNIRISVTAMGEGFVLLCADMASARQSIERFGTVISELNEAIIVATSEGVIELANPAAFNLLGLSPADVPGLGIATLPIEFPDDQREDLIAKVLRTGVGFTGRRARRTGAGLRWFSVSCHILDIDQDNPTLITSLTDITEQTVDAEDQRHRAIHDGLTGLLNRSGLLARLDLAKPERGAVPLVNVHYLDLDRFKMINDSLGHSYGDEVLRIVAQRLLHAAVPGSVVGRIGGDEFVVISPASSPGASISGQADHLLAAIATDPIEAGAGSVRMTASVGSVGTDLLAEQRSGVDLLRDADIALYYAKQSDRAGAVLFSVPLREKFQYRQQLEQDLRVALDTAGNEAQVRNSYELIYDTATGLPVAVEAHPRWMHPTRGEIALTEFMPLAEQSNLVETLGRQVMVEALADLTTVFGYRPGELTLAVNVSAGQFRDVHLVTGIREAVEKSSVRPADVRLEVSETAFSDESGTRRSIVIPRAQLEDLRALGVRIVLDHFGSGYSSLEQLEQLPVNGIKIAASFVNRYSTSHFARTVVESIVGIARSENLVVIADGVSSADELRAMTDLGCTQAQGPYLHASASAAETARHLR</sequence>
<organism evidence="5 6">
    <name type="scientific">Williamsia limnetica</name>
    <dbReference type="NCBI Taxonomy" id="882452"/>
    <lineage>
        <taxon>Bacteria</taxon>
        <taxon>Bacillati</taxon>
        <taxon>Actinomycetota</taxon>
        <taxon>Actinomycetes</taxon>
        <taxon>Mycobacteriales</taxon>
        <taxon>Nocardiaceae</taxon>
        <taxon>Williamsia</taxon>
    </lineage>
</organism>
<dbReference type="CDD" id="cd01948">
    <property type="entry name" value="EAL"/>
    <property type="match status" value="1"/>
</dbReference>
<dbReference type="InterPro" id="IPR001633">
    <property type="entry name" value="EAL_dom"/>
</dbReference>
<dbReference type="Pfam" id="PF00989">
    <property type="entry name" value="PAS"/>
    <property type="match status" value="1"/>
</dbReference>
<dbReference type="SMART" id="SM00091">
    <property type="entry name" value="PAS"/>
    <property type="match status" value="3"/>
</dbReference>
<dbReference type="InterPro" id="IPR035919">
    <property type="entry name" value="EAL_sf"/>
</dbReference>
<evidence type="ECO:0000313" key="5">
    <source>
        <dbReference type="EMBL" id="PYE13507.1"/>
    </source>
</evidence>
<dbReference type="Pfam" id="PF13426">
    <property type="entry name" value="PAS_9"/>
    <property type="match status" value="1"/>
</dbReference>
<evidence type="ECO:0000259" key="2">
    <source>
        <dbReference type="PROSITE" id="PS50112"/>
    </source>
</evidence>
<dbReference type="SMART" id="SM00267">
    <property type="entry name" value="GGDEF"/>
    <property type="match status" value="1"/>
</dbReference>
<dbReference type="Pfam" id="PF08448">
    <property type="entry name" value="PAS_4"/>
    <property type="match status" value="1"/>
</dbReference>
<dbReference type="InterPro" id="IPR013767">
    <property type="entry name" value="PAS_fold"/>
</dbReference>
<gene>
    <name evidence="5" type="ORF">DFR67_11661</name>
</gene>
<feature type="region of interest" description="Disordered" evidence="1">
    <location>
        <begin position="1"/>
        <end position="26"/>
    </location>
</feature>
<dbReference type="SUPFAM" id="SSF55785">
    <property type="entry name" value="PYP-like sensor domain (PAS domain)"/>
    <property type="match status" value="3"/>
</dbReference>
<dbReference type="InterPro" id="IPR000160">
    <property type="entry name" value="GGDEF_dom"/>
</dbReference>
<dbReference type="Proteomes" id="UP000247591">
    <property type="component" value="Unassembled WGS sequence"/>
</dbReference>
<feature type="domain" description="PAS" evidence="2">
    <location>
        <begin position="260"/>
        <end position="304"/>
    </location>
</feature>
<dbReference type="AlphaFoldDB" id="A0A318RIR9"/>
<dbReference type="NCBIfam" id="TIGR00229">
    <property type="entry name" value="sensory_box"/>
    <property type="match status" value="3"/>
</dbReference>
<comment type="caution">
    <text evidence="5">The sequence shown here is derived from an EMBL/GenBank/DDBJ whole genome shotgun (WGS) entry which is preliminary data.</text>
</comment>
<dbReference type="PROSITE" id="PS50112">
    <property type="entry name" value="PAS"/>
    <property type="match status" value="3"/>
</dbReference>
<dbReference type="InterPro" id="IPR035965">
    <property type="entry name" value="PAS-like_dom_sf"/>
</dbReference>
<feature type="domain" description="PAS" evidence="2">
    <location>
        <begin position="34"/>
        <end position="104"/>
    </location>
</feature>
<dbReference type="CDD" id="cd00130">
    <property type="entry name" value="PAS"/>
    <property type="match status" value="3"/>
</dbReference>
<keyword evidence="6" id="KW-1185">Reference proteome</keyword>
<evidence type="ECO:0000313" key="6">
    <source>
        <dbReference type="Proteomes" id="UP000247591"/>
    </source>
</evidence>
<protein>
    <submittedName>
        <fullName evidence="5">PAS domain S-box-containing protein/diguanylate cyclase (GGDEF)-like protein</fullName>
    </submittedName>
</protein>
<evidence type="ECO:0000259" key="4">
    <source>
        <dbReference type="PROSITE" id="PS50887"/>
    </source>
</evidence>
<feature type="domain" description="PAS" evidence="2">
    <location>
        <begin position="155"/>
        <end position="200"/>
    </location>
</feature>
<dbReference type="SMART" id="SM00052">
    <property type="entry name" value="EAL"/>
    <property type="match status" value="1"/>
</dbReference>
<dbReference type="Pfam" id="PF00563">
    <property type="entry name" value="EAL"/>
    <property type="match status" value="1"/>
</dbReference>
<dbReference type="CDD" id="cd01949">
    <property type="entry name" value="GGDEF"/>
    <property type="match status" value="1"/>
</dbReference>
<dbReference type="SUPFAM" id="SSF141868">
    <property type="entry name" value="EAL domain-like"/>
    <property type="match status" value="1"/>
</dbReference>